<evidence type="ECO:0000256" key="1">
    <source>
        <dbReference type="ARBA" id="ARBA00022801"/>
    </source>
</evidence>
<evidence type="ECO:0000313" key="4">
    <source>
        <dbReference type="Proteomes" id="UP000656804"/>
    </source>
</evidence>
<dbReference type="PANTHER" id="PTHR46118:SF4">
    <property type="entry name" value="PROTEIN ABHD11"/>
    <property type="match status" value="1"/>
</dbReference>
<dbReference type="PANTHER" id="PTHR46118">
    <property type="entry name" value="PROTEIN ABHD11"/>
    <property type="match status" value="1"/>
</dbReference>
<dbReference type="AlphaFoldDB" id="A0A930V1H0"/>
<sequence length="262" mass="28664">MRLHTTHVGDSGAPVVFLHGLFGQGRNFTQIAKALVPGAASTLVDLPDHGRSAWTDEVDYARYADLVADRLAEQGDLPAHVVGHSMGGKVAMVLALRHADLVERLVVVDIAPAPSEGAGDFEHLLDSLARIDLTRLERRSDADEQLAQWVDDERVRGFLLQNLRAGPDGWAWQANLELLRRDLGVIGGWPDELEGLEFDHPVLWVAGEHSPYIGPEHEPAMRALFPRTTQVTIKGAGHWVHSEQPEAFVSALRVFLGVGAAR</sequence>
<dbReference type="EMBL" id="JADIVZ010000004">
    <property type="protein sequence ID" value="MBF4162000.1"/>
    <property type="molecule type" value="Genomic_DNA"/>
</dbReference>
<evidence type="ECO:0000259" key="2">
    <source>
        <dbReference type="Pfam" id="PF00561"/>
    </source>
</evidence>
<gene>
    <name evidence="3" type="ORF">ISG29_09880</name>
</gene>
<keyword evidence="4" id="KW-1185">Reference proteome</keyword>
<reference evidence="3" key="1">
    <citation type="submission" date="2020-11" db="EMBL/GenBank/DDBJ databases">
        <title>Nocardioides sp. CBS4Y-1, whole genome shotgun sequence.</title>
        <authorList>
            <person name="Tuo L."/>
        </authorList>
    </citation>
    <scope>NUCLEOTIDE SEQUENCE</scope>
    <source>
        <strain evidence="3">CBS4Y-1</strain>
    </source>
</reference>
<proteinExistence type="predicted"/>
<evidence type="ECO:0000313" key="3">
    <source>
        <dbReference type="EMBL" id="MBF4162000.1"/>
    </source>
</evidence>
<dbReference type="Proteomes" id="UP000656804">
    <property type="component" value="Unassembled WGS sequence"/>
</dbReference>
<dbReference type="SUPFAM" id="SSF53474">
    <property type="entry name" value="alpha/beta-Hydrolases"/>
    <property type="match status" value="1"/>
</dbReference>
<dbReference type="InterPro" id="IPR000073">
    <property type="entry name" value="AB_hydrolase_1"/>
</dbReference>
<dbReference type="Pfam" id="PF00561">
    <property type="entry name" value="Abhydrolase_1"/>
    <property type="match status" value="1"/>
</dbReference>
<dbReference type="RefSeq" id="WP_194503275.1">
    <property type="nucleotide sequence ID" value="NZ_JADIVZ010000004.1"/>
</dbReference>
<accession>A0A930V1H0</accession>
<keyword evidence="1 3" id="KW-0378">Hydrolase</keyword>
<organism evidence="3 4">
    <name type="scientific">Nocardioides acrostichi</name>
    <dbReference type="NCBI Taxonomy" id="2784339"/>
    <lineage>
        <taxon>Bacteria</taxon>
        <taxon>Bacillati</taxon>
        <taxon>Actinomycetota</taxon>
        <taxon>Actinomycetes</taxon>
        <taxon>Propionibacteriales</taxon>
        <taxon>Nocardioidaceae</taxon>
        <taxon>Nocardioides</taxon>
    </lineage>
</organism>
<feature type="domain" description="AB hydrolase-1" evidence="2">
    <location>
        <begin position="14"/>
        <end position="244"/>
    </location>
</feature>
<protein>
    <submittedName>
        <fullName evidence="3">Alpha/beta fold hydrolase</fullName>
    </submittedName>
</protein>
<dbReference type="InterPro" id="IPR029058">
    <property type="entry name" value="AB_hydrolase_fold"/>
</dbReference>
<dbReference type="GO" id="GO:0052689">
    <property type="term" value="F:carboxylic ester hydrolase activity"/>
    <property type="evidence" value="ECO:0007669"/>
    <property type="project" value="TreeGrafter"/>
</dbReference>
<comment type="caution">
    <text evidence="3">The sequence shown here is derived from an EMBL/GenBank/DDBJ whole genome shotgun (WGS) entry which is preliminary data.</text>
</comment>
<name>A0A930V1H0_9ACTN</name>
<dbReference type="Gene3D" id="3.40.50.1820">
    <property type="entry name" value="alpha/beta hydrolase"/>
    <property type="match status" value="1"/>
</dbReference>